<dbReference type="InterPro" id="IPR003961">
    <property type="entry name" value="FN3_dom"/>
</dbReference>
<organism evidence="3 4">
    <name type="scientific">Litoribacillus peritrichatus</name>
    <dbReference type="NCBI Taxonomy" id="718191"/>
    <lineage>
        <taxon>Bacteria</taxon>
        <taxon>Pseudomonadati</taxon>
        <taxon>Pseudomonadota</taxon>
        <taxon>Gammaproteobacteria</taxon>
        <taxon>Oceanospirillales</taxon>
        <taxon>Oceanospirillaceae</taxon>
        <taxon>Litoribacillus</taxon>
    </lineage>
</organism>
<feature type="compositionally biased region" description="Low complexity" evidence="1">
    <location>
        <begin position="34"/>
        <end position="56"/>
    </location>
</feature>
<sequence>MGGVAVMLKHGMGVLSLVLILVLQGCGGGGGSSGDSSPSSDNEPSSNEQSQDSNQNTGLQAPQVANQTENDQLTLSWSDSNAQQYRVLYWQGNDAPQEFITSDLTFASSPLSAGSYQVLVEAYDEFGNSLFSTPMTVEVN</sequence>
<dbReference type="PROSITE" id="PS50853">
    <property type="entry name" value="FN3"/>
    <property type="match status" value="1"/>
</dbReference>
<evidence type="ECO:0000259" key="2">
    <source>
        <dbReference type="PROSITE" id="PS50853"/>
    </source>
</evidence>
<proteinExistence type="predicted"/>
<dbReference type="InterPro" id="IPR013783">
    <property type="entry name" value="Ig-like_fold"/>
</dbReference>
<accession>A0ABP7MUV4</accession>
<gene>
    <name evidence="3" type="ORF">GCM10022277_27090</name>
</gene>
<name>A0ABP7MUV4_9GAMM</name>
<evidence type="ECO:0000313" key="4">
    <source>
        <dbReference type="Proteomes" id="UP001501565"/>
    </source>
</evidence>
<dbReference type="SUPFAM" id="SSF49265">
    <property type="entry name" value="Fibronectin type III"/>
    <property type="match status" value="1"/>
</dbReference>
<dbReference type="Gene3D" id="2.60.40.10">
    <property type="entry name" value="Immunoglobulins"/>
    <property type="match status" value="1"/>
</dbReference>
<dbReference type="RefSeq" id="WP_344799081.1">
    <property type="nucleotide sequence ID" value="NZ_BAABBN010000007.1"/>
</dbReference>
<dbReference type="Proteomes" id="UP001501565">
    <property type="component" value="Unassembled WGS sequence"/>
</dbReference>
<feature type="domain" description="Fibronectin type-III" evidence="2">
    <location>
        <begin position="58"/>
        <end position="140"/>
    </location>
</feature>
<comment type="caution">
    <text evidence="3">The sequence shown here is derived from an EMBL/GenBank/DDBJ whole genome shotgun (WGS) entry which is preliminary data.</text>
</comment>
<evidence type="ECO:0000256" key="1">
    <source>
        <dbReference type="SAM" id="MobiDB-lite"/>
    </source>
</evidence>
<evidence type="ECO:0000313" key="3">
    <source>
        <dbReference type="EMBL" id="GAA3929146.1"/>
    </source>
</evidence>
<dbReference type="InterPro" id="IPR036116">
    <property type="entry name" value="FN3_sf"/>
</dbReference>
<keyword evidence="4" id="KW-1185">Reference proteome</keyword>
<feature type="region of interest" description="Disordered" evidence="1">
    <location>
        <begin position="30"/>
        <end position="76"/>
    </location>
</feature>
<reference evidence="4" key="1">
    <citation type="journal article" date="2019" name="Int. J. Syst. Evol. Microbiol.">
        <title>The Global Catalogue of Microorganisms (GCM) 10K type strain sequencing project: providing services to taxonomists for standard genome sequencing and annotation.</title>
        <authorList>
            <consortium name="The Broad Institute Genomics Platform"/>
            <consortium name="The Broad Institute Genome Sequencing Center for Infectious Disease"/>
            <person name="Wu L."/>
            <person name="Ma J."/>
        </authorList>
    </citation>
    <scope>NUCLEOTIDE SEQUENCE [LARGE SCALE GENOMIC DNA]</scope>
    <source>
        <strain evidence="4">JCM 17551</strain>
    </source>
</reference>
<dbReference type="EMBL" id="BAABBN010000007">
    <property type="protein sequence ID" value="GAA3929146.1"/>
    <property type="molecule type" value="Genomic_DNA"/>
</dbReference>
<dbReference type="CDD" id="cd00063">
    <property type="entry name" value="FN3"/>
    <property type="match status" value="1"/>
</dbReference>
<protein>
    <recommendedName>
        <fullName evidence="2">Fibronectin type-III domain-containing protein</fullName>
    </recommendedName>
</protein>
<feature type="compositionally biased region" description="Polar residues" evidence="1">
    <location>
        <begin position="57"/>
        <end position="76"/>
    </location>
</feature>